<feature type="transmembrane region" description="Helical" evidence="1">
    <location>
        <begin position="510"/>
        <end position="532"/>
    </location>
</feature>
<accession>A0A6A3QRH4</accession>
<keyword evidence="1" id="KW-0472">Membrane</keyword>
<evidence type="ECO:0000313" key="2">
    <source>
        <dbReference type="EMBL" id="KAE9082024.1"/>
    </source>
</evidence>
<dbReference type="AlphaFoldDB" id="A0A6A3QRH4"/>
<reference evidence="2 3" key="1">
    <citation type="submission" date="2018-08" db="EMBL/GenBank/DDBJ databases">
        <title>Genomic investigation of the strawberry pathogen Phytophthora fragariae indicates pathogenicity is determined by transcriptional variation in three key races.</title>
        <authorList>
            <person name="Adams T.M."/>
            <person name="Armitage A.D."/>
            <person name="Sobczyk M.K."/>
            <person name="Bates H.J."/>
            <person name="Dunwell J.M."/>
            <person name="Nellist C.F."/>
            <person name="Harrison R.J."/>
        </authorList>
    </citation>
    <scope>NUCLEOTIDE SEQUENCE [LARGE SCALE GENOMIC DNA]</scope>
    <source>
        <strain evidence="2 3">NOV-5</strain>
    </source>
</reference>
<dbReference type="PANTHER" id="PTHR28037:SF1">
    <property type="entry name" value="ALCOHOL O-ACETYLTRANSFERASE 1-RELATED"/>
    <property type="match status" value="1"/>
</dbReference>
<dbReference type="Proteomes" id="UP000440732">
    <property type="component" value="Unassembled WGS sequence"/>
</dbReference>
<organism evidence="2 3">
    <name type="scientific">Phytophthora fragariae</name>
    <dbReference type="NCBI Taxonomy" id="53985"/>
    <lineage>
        <taxon>Eukaryota</taxon>
        <taxon>Sar</taxon>
        <taxon>Stramenopiles</taxon>
        <taxon>Oomycota</taxon>
        <taxon>Peronosporomycetes</taxon>
        <taxon>Peronosporales</taxon>
        <taxon>Peronosporaceae</taxon>
        <taxon>Phytophthora</taxon>
    </lineage>
</organism>
<sequence>MSDGRSGMTVLNCVLEQVSLLSRDADDNQAEELPLRPSFYEMWLSKNLLSKALVKGLITSLGAMIYRSELKKFKPLLPARDDQQDFVAPPVTNPTSASFAQGDPVCMREALSVCREQGATFGGALVAAVTLAFYHAAKEQPDFEPGQPIKVQADMDYNMRQRLPRPVEEEQVGASVAFTDLEWLANDGDDLKTTQFWDLARRAKKEIDGNLRNTLTMDAVTVVMDQKINAKIKPSLAEYMNIRHSQTSDANISSVGRYPYPREFPMTSKQGKLTVKELHVYNPIPHLGPSAVFFVTSVDSFCYSMGHKCENAAAKNLFTAWVAVCENIGSIKAHDTLRDVLGRLITLKTSLVTCATSTPSSSHIGTSDWATSHTQPIATYIVYFVVGAFVAVTFGVGVGVAFAVEFVGLGVSGVFDGVGNAVELDALDGSGVFDGVGSAVAFVGLGGAVEFVGTVVELVDVGLGASGVFDGVGSAVAFVGLGGAVESVGTAVELVGVGLGVCGGVEAGGVVFGAAVVALGVAVVAFGEAVVVF</sequence>
<feature type="transmembrane region" description="Helical" evidence="1">
    <location>
        <begin position="380"/>
        <end position="404"/>
    </location>
</feature>
<name>A0A6A3QRH4_9STRA</name>
<evidence type="ECO:0000313" key="3">
    <source>
        <dbReference type="Proteomes" id="UP000440732"/>
    </source>
</evidence>
<keyword evidence="1" id="KW-1133">Transmembrane helix</keyword>
<proteinExistence type="predicted"/>
<gene>
    <name evidence="2" type="ORF">PF006_g26997</name>
</gene>
<feature type="non-terminal residue" evidence="2">
    <location>
        <position position="533"/>
    </location>
</feature>
<protein>
    <submittedName>
        <fullName evidence="2">Uncharacterized protein</fullName>
    </submittedName>
</protein>
<dbReference type="InterPro" id="IPR052058">
    <property type="entry name" value="Alcohol_O-acetyltransferase"/>
</dbReference>
<keyword evidence="1" id="KW-0812">Transmembrane</keyword>
<dbReference type="EMBL" id="QXGA01003549">
    <property type="protein sequence ID" value="KAE9082024.1"/>
    <property type="molecule type" value="Genomic_DNA"/>
</dbReference>
<comment type="caution">
    <text evidence="2">The sequence shown here is derived from an EMBL/GenBank/DDBJ whole genome shotgun (WGS) entry which is preliminary data.</text>
</comment>
<evidence type="ECO:0000256" key="1">
    <source>
        <dbReference type="SAM" id="Phobius"/>
    </source>
</evidence>
<dbReference type="PANTHER" id="PTHR28037">
    <property type="entry name" value="ALCOHOL O-ACETYLTRANSFERASE 1-RELATED"/>
    <property type="match status" value="1"/>
</dbReference>